<protein>
    <submittedName>
        <fullName evidence="2">Uncharacterized protein</fullName>
    </submittedName>
</protein>
<sequence length="201" mass="21940">MYGELSVAHTPEEFSLVRTRLQQEWTFDGGFVSRFTSYLSPLLATNPFFITNLKLIGLVNAAMFAITTDSIFKVDSSACAAVAISSAACGLGLACDLWFLLRYSWVDSETFAVLPFSCVYDSYVFFSLSSRMPTLCTLLSSISLASFPGLIAYDATPIGVVVAGVLVVLMMILQFIVYGTHRCAMFASRVLRARAIKASEV</sequence>
<keyword evidence="1" id="KW-0812">Transmembrane</keyword>
<feature type="transmembrane region" description="Helical" evidence="1">
    <location>
        <begin position="48"/>
        <end position="66"/>
    </location>
</feature>
<organism evidence="2 3">
    <name type="scientific">Hebeloma cylindrosporum</name>
    <dbReference type="NCBI Taxonomy" id="76867"/>
    <lineage>
        <taxon>Eukaryota</taxon>
        <taxon>Fungi</taxon>
        <taxon>Dikarya</taxon>
        <taxon>Basidiomycota</taxon>
        <taxon>Agaricomycotina</taxon>
        <taxon>Agaricomycetes</taxon>
        <taxon>Agaricomycetidae</taxon>
        <taxon>Agaricales</taxon>
        <taxon>Agaricineae</taxon>
        <taxon>Hymenogastraceae</taxon>
        <taxon>Hebeloma</taxon>
    </lineage>
</organism>
<feature type="transmembrane region" description="Helical" evidence="1">
    <location>
        <begin position="159"/>
        <end position="179"/>
    </location>
</feature>
<dbReference type="HOGENOM" id="CLU_107677_0_0_1"/>
<dbReference type="AlphaFoldDB" id="A0A0C2XDU4"/>
<evidence type="ECO:0000313" key="3">
    <source>
        <dbReference type="Proteomes" id="UP000053424"/>
    </source>
</evidence>
<keyword evidence="1" id="KW-1133">Transmembrane helix</keyword>
<dbReference type="EMBL" id="KN831809">
    <property type="protein sequence ID" value="KIM36083.1"/>
    <property type="molecule type" value="Genomic_DNA"/>
</dbReference>
<dbReference type="Proteomes" id="UP000053424">
    <property type="component" value="Unassembled WGS sequence"/>
</dbReference>
<proteinExistence type="predicted"/>
<reference evidence="2 3" key="1">
    <citation type="submission" date="2014-04" db="EMBL/GenBank/DDBJ databases">
        <authorList>
            <consortium name="DOE Joint Genome Institute"/>
            <person name="Kuo A."/>
            <person name="Gay G."/>
            <person name="Dore J."/>
            <person name="Kohler A."/>
            <person name="Nagy L.G."/>
            <person name="Floudas D."/>
            <person name="Copeland A."/>
            <person name="Barry K.W."/>
            <person name="Cichocki N."/>
            <person name="Veneault-Fourrey C."/>
            <person name="LaButti K."/>
            <person name="Lindquist E.A."/>
            <person name="Lipzen A."/>
            <person name="Lundell T."/>
            <person name="Morin E."/>
            <person name="Murat C."/>
            <person name="Sun H."/>
            <person name="Tunlid A."/>
            <person name="Henrissat B."/>
            <person name="Grigoriev I.V."/>
            <person name="Hibbett D.S."/>
            <person name="Martin F."/>
            <person name="Nordberg H.P."/>
            <person name="Cantor M.N."/>
            <person name="Hua S.X."/>
        </authorList>
    </citation>
    <scope>NUCLEOTIDE SEQUENCE [LARGE SCALE GENOMIC DNA]</scope>
    <source>
        <strain evidence="3">h7</strain>
    </source>
</reference>
<keyword evidence="3" id="KW-1185">Reference proteome</keyword>
<accession>A0A0C2XDU4</accession>
<dbReference type="OrthoDB" id="2642524at2759"/>
<evidence type="ECO:0000313" key="2">
    <source>
        <dbReference type="EMBL" id="KIM36083.1"/>
    </source>
</evidence>
<gene>
    <name evidence="2" type="ORF">M413DRAFT_78631</name>
</gene>
<evidence type="ECO:0000256" key="1">
    <source>
        <dbReference type="SAM" id="Phobius"/>
    </source>
</evidence>
<keyword evidence="1" id="KW-0472">Membrane</keyword>
<feature type="transmembrane region" description="Helical" evidence="1">
    <location>
        <begin position="78"/>
        <end position="99"/>
    </location>
</feature>
<feature type="transmembrane region" description="Helical" evidence="1">
    <location>
        <begin position="135"/>
        <end position="153"/>
    </location>
</feature>
<feature type="transmembrane region" description="Helical" evidence="1">
    <location>
        <begin position="111"/>
        <end position="128"/>
    </location>
</feature>
<dbReference type="STRING" id="686832.A0A0C2XDU4"/>
<reference evidence="3" key="2">
    <citation type="submission" date="2015-01" db="EMBL/GenBank/DDBJ databases">
        <title>Evolutionary Origins and Diversification of the Mycorrhizal Mutualists.</title>
        <authorList>
            <consortium name="DOE Joint Genome Institute"/>
            <consortium name="Mycorrhizal Genomics Consortium"/>
            <person name="Kohler A."/>
            <person name="Kuo A."/>
            <person name="Nagy L.G."/>
            <person name="Floudas D."/>
            <person name="Copeland A."/>
            <person name="Barry K.W."/>
            <person name="Cichocki N."/>
            <person name="Veneault-Fourrey C."/>
            <person name="LaButti K."/>
            <person name="Lindquist E.A."/>
            <person name="Lipzen A."/>
            <person name="Lundell T."/>
            <person name="Morin E."/>
            <person name="Murat C."/>
            <person name="Riley R."/>
            <person name="Ohm R."/>
            <person name="Sun H."/>
            <person name="Tunlid A."/>
            <person name="Henrissat B."/>
            <person name="Grigoriev I.V."/>
            <person name="Hibbett D.S."/>
            <person name="Martin F."/>
        </authorList>
    </citation>
    <scope>NUCLEOTIDE SEQUENCE [LARGE SCALE GENOMIC DNA]</scope>
    <source>
        <strain evidence="3">h7</strain>
    </source>
</reference>
<name>A0A0C2XDU4_HEBCY</name>